<dbReference type="Proteomes" id="UP000324222">
    <property type="component" value="Unassembled WGS sequence"/>
</dbReference>
<dbReference type="EMBL" id="VSRR010134240">
    <property type="protein sequence ID" value="MPD03021.1"/>
    <property type="molecule type" value="Genomic_DNA"/>
</dbReference>
<gene>
    <name evidence="1" type="ORF">E2C01_098636</name>
</gene>
<evidence type="ECO:0000313" key="2">
    <source>
        <dbReference type="Proteomes" id="UP000324222"/>
    </source>
</evidence>
<sequence>MCWLPPNEAVSVSVAFKAGLCVQQHHCCRSRATRRTPIAINARRLPRNAALTDLIYRALAAVDLVAILETRSLD</sequence>
<dbReference type="AlphaFoldDB" id="A0A5B7K1Q4"/>
<reference evidence="1 2" key="1">
    <citation type="submission" date="2019-05" db="EMBL/GenBank/DDBJ databases">
        <title>Another draft genome of Portunus trituberculatus and its Hox gene families provides insights of decapod evolution.</title>
        <authorList>
            <person name="Jeong J.-H."/>
            <person name="Song I."/>
            <person name="Kim S."/>
            <person name="Choi T."/>
            <person name="Kim D."/>
            <person name="Ryu S."/>
            <person name="Kim W."/>
        </authorList>
    </citation>
    <scope>NUCLEOTIDE SEQUENCE [LARGE SCALE GENOMIC DNA]</scope>
    <source>
        <tissue evidence="1">Muscle</tissue>
    </source>
</reference>
<accession>A0A5B7K1Q4</accession>
<keyword evidence="2" id="KW-1185">Reference proteome</keyword>
<comment type="caution">
    <text evidence="1">The sequence shown here is derived from an EMBL/GenBank/DDBJ whole genome shotgun (WGS) entry which is preliminary data.</text>
</comment>
<evidence type="ECO:0000313" key="1">
    <source>
        <dbReference type="EMBL" id="MPD03021.1"/>
    </source>
</evidence>
<name>A0A5B7K1Q4_PORTR</name>
<proteinExistence type="predicted"/>
<organism evidence="1 2">
    <name type="scientific">Portunus trituberculatus</name>
    <name type="common">Swimming crab</name>
    <name type="synonym">Neptunus trituberculatus</name>
    <dbReference type="NCBI Taxonomy" id="210409"/>
    <lineage>
        <taxon>Eukaryota</taxon>
        <taxon>Metazoa</taxon>
        <taxon>Ecdysozoa</taxon>
        <taxon>Arthropoda</taxon>
        <taxon>Crustacea</taxon>
        <taxon>Multicrustacea</taxon>
        <taxon>Malacostraca</taxon>
        <taxon>Eumalacostraca</taxon>
        <taxon>Eucarida</taxon>
        <taxon>Decapoda</taxon>
        <taxon>Pleocyemata</taxon>
        <taxon>Brachyura</taxon>
        <taxon>Eubrachyura</taxon>
        <taxon>Portunoidea</taxon>
        <taxon>Portunidae</taxon>
        <taxon>Portuninae</taxon>
        <taxon>Portunus</taxon>
    </lineage>
</organism>
<protein>
    <submittedName>
        <fullName evidence="1">Uncharacterized protein</fullName>
    </submittedName>
</protein>